<feature type="transmembrane region" description="Helical" evidence="8">
    <location>
        <begin position="248"/>
        <end position="267"/>
    </location>
</feature>
<keyword evidence="5 8" id="KW-0472">Membrane</keyword>
<proteinExistence type="predicted"/>
<feature type="coiled-coil region" evidence="6">
    <location>
        <begin position="216"/>
        <end position="243"/>
    </location>
</feature>
<feature type="domain" description="T-SNARE coiled-coil homology" evidence="9">
    <location>
        <begin position="178"/>
        <end position="240"/>
    </location>
</feature>
<dbReference type="SUPFAM" id="SSF58038">
    <property type="entry name" value="SNARE fusion complex"/>
    <property type="match status" value="1"/>
</dbReference>
<keyword evidence="2" id="KW-0813">Transport</keyword>
<evidence type="ECO:0000256" key="2">
    <source>
        <dbReference type="ARBA" id="ARBA00022448"/>
    </source>
</evidence>
<dbReference type="Gene3D" id="1.20.5.110">
    <property type="match status" value="1"/>
</dbReference>
<dbReference type="GeneID" id="95981528"/>
<dbReference type="Proteomes" id="UP001565368">
    <property type="component" value="Unassembled WGS sequence"/>
</dbReference>
<dbReference type="CDD" id="cd15859">
    <property type="entry name" value="SNARE_SYN8"/>
    <property type="match status" value="1"/>
</dbReference>
<evidence type="ECO:0000256" key="3">
    <source>
        <dbReference type="ARBA" id="ARBA00022692"/>
    </source>
</evidence>
<sequence length="269" mass="29563">MSTAGAIATISNRLTSVQAQLLERSRILGLGMKPSPSSTQGLVRALTIIRKELGKLEDEVEIEAAGLSVGGGGARQRSDSASGNLAAFEELGARYDRAVEMLQADDVGRDKARPLVRERREADPSPEELDAEIESVAAPVVEADPPSPPAQELRPFRDYDEDEDGDDSSPHEMISQQQMMMEEQDERLTLLSHSINRQNHLSVQIGDELQVHNELLEDTDAAMDRTADRMNRARRRLDHVADNAKQHGSTITIVGLIVVLLLLIIVFKT</sequence>
<dbReference type="PANTHER" id="PTHR12791">
    <property type="entry name" value="GOLGI SNARE BET1-RELATED"/>
    <property type="match status" value="1"/>
</dbReference>
<evidence type="ECO:0000256" key="5">
    <source>
        <dbReference type="ARBA" id="ARBA00023136"/>
    </source>
</evidence>
<name>A0ABR3QDF6_9TREE</name>
<keyword evidence="3 8" id="KW-0812">Transmembrane</keyword>
<dbReference type="InterPro" id="IPR000727">
    <property type="entry name" value="T_SNARE_dom"/>
</dbReference>
<keyword evidence="11" id="KW-1185">Reference proteome</keyword>
<keyword evidence="4 8" id="KW-1133">Transmembrane helix</keyword>
<protein>
    <recommendedName>
        <fullName evidence="9">t-SNARE coiled-coil homology domain-containing protein</fullName>
    </recommendedName>
</protein>
<dbReference type="PROSITE" id="PS50192">
    <property type="entry name" value="T_SNARE"/>
    <property type="match status" value="1"/>
</dbReference>
<evidence type="ECO:0000256" key="7">
    <source>
        <dbReference type="SAM" id="MobiDB-lite"/>
    </source>
</evidence>
<accession>A0ABR3QDF6</accession>
<dbReference type="RefSeq" id="XP_069212682.1">
    <property type="nucleotide sequence ID" value="XM_069349138.1"/>
</dbReference>
<dbReference type="SMART" id="SM00397">
    <property type="entry name" value="t_SNARE"/>
    <property type="match status" value="1"/>
</dbReference>
<evidence type="ECO:0000259" key="9">
    <source>
        <dbReference type="PROSITE" id="PS50192"/>
    </source>
</evidence>
<feature type="region of interest" description="Disordered" evidence="7">
    <location>
        <begin position="137"/>
        <end position="172"/>
    </location>
</feature>
<reference evidence="10 11" key="1">
    <citation type="submission" date="2023-08" db="EMBL/GenBank/DDBJ databases">
        <title>Annotated Genome Sequence of Vanrija albida AlHP1.</title>
        <authorList>
            <person name="Herzog R."/>
        </authorList>
    </citation>
    <scope>NUCLEOTIDE SEQUENCE [LARGE SCALE GENOMIC DNA]</scope>
    <source>
        <strain evidence="10 11">AlHP1</strain>
    </source>
</reference>
<evidence type="ECO:0000313" key="11">
    <source>
        <dbReference type="Proteomes" id="UP001565368"/>
    </source>
</evidence>
<evidence type="ECO:0000256" key="6">
    <source>
        <dbReference type="SAM" id="Coils"/>
    </source>
</evidence>
<evidence type="ECO:0000256" key="8">
    <source>
        <dbReference type="SAM" id="Phobius"/>
    </source>
</evidence>
<evidence type="ECO:0000256" key="4">
    <source>
        <dbReference type="ARBA" id="ARBA00022989"/>
    </source>
</evidence>
<dbReference type="EMBL" id="JBBXJM010000001">
    <property type="protein sequence ID" value="KAL1412738.1"/>
    <property type="molecule type" value="Genomic_DNA"/>
</dbReference>
<organism evidence="10 11">
    <name type="scientific">Vanrija albida</name>
    <dbReference type="NCBI Taxonomy" id="181172"/>
    <lineage>
        <taxon>Eukaryota</taxon>
        <taxon>Fungi</taxon>
        <taxon>Dikarya</taxon>
        <taxon>Basidiomycota</taxon>
        <taxon>Agaricomycotina</taxon>
        <taxon>Tremellomycetes</taxon>
        <taxon>Trichosporonales</taxon>
        <taxon>Trichosporonaceae</taxon>
        <taxon>Vanrija</taxon>
    </lineage>
</organism>
<evidence type="ECO:0000256" key="1">
    <source>
        <dbReference type="ARBA" id="ARBA00004167"/>
    </source>
</evidence>
<gene>
    <name evidence="10" type="ORF">Q8F55_000485</name>
</gene>
<comment type="subcellular location">
    <subcellularLocation>
        <location evidence="1">Membrane</location>
        <topology evidence="1">Single-pass membrane protein</topology>
    </subcellularLocation>
</comment>
<evidence type="ECO:0000313" key="10">
    <source>
        <dbReference type="EMBL" id="KAL1412738.1"/>
    </source>
</evidence>
<comment type="caution">
    <text evidence="10">The sequence shown here is derived from an EMBL/GenBank/DDBJ whole genome shotgun (WGS) entry which is preliminary data.</text>
</comment>
<keyword evidence="6" id="KW-0175">Coiled coil</keyword>